<dbReference type="GO" id="GO:0005507">
    <property type="term" value="F:copper ion binding"/>
    <property type="evidence" value="ECO:0007669"/>
    <property type="project" value="InterPro"/>
</dbReference>
<evidence type="ECO:0000256" key="8">
    <source>
        <dbReference type="ARBA" id="ARBA00023136"/>
    </source>
</evidence>
<comment type="subcellular location">
    <subcellularLocation>
        <location evidence="1">Cell membrane</location>
        <topology evidence="1">Multi-pass membrane protein</topology>
    </subcellularLocation>
</comment>
<dbReference type="PANTHER" id="PTHR34820:SF4">
    <property type="entry name" value="INNER MEMBRANE PROTEIN YEBZ"/>
    <property type="match status" value="1"/>
</dbReference>
<evidence type="ECO:0000256" key="1">
    <source>
        <dbReference type="ARBA" id="ARBA00004651"/>
    </source>
</evidence>
<dbReference type="SUPFAM" id="SSF81296">
    <property type="entry name" value="E set domains"/>
    <property type="match status" value="1"/>
</dbReference>
<dbReference type="Pfam" id="PF04234">
    <property type="entry name" value="CopC"/>
    <property type="match status" value="1"/>
</dbReference>
<evidence type="ECO:0000259" key="11">
    <source>
        <dbReference type="Pfam" id="PF05425"/>
    </source>
</evidence>
<dbReference type="EMBL" id="CAEZUL010000030">
    <property type="protein sequence ID" value="CAB4595426.1"/>
    <property type="molecule type" value="Genomic_DNA"/>
</dbReference>
<keyword evidence="7" id="KW-0186">Copper</keyword>
<feature type="domain" description="Copper resistance protein D" evidence="11">
    <location>
        <begin position="326"/>
        <end position="418"/>
    </location>
</feature>
<feature type="transmembrane region" description="Helical" evidence="9">
    <location>
        <begin position="196"/>
        <end position="215"/>
    </location>
</feature>
<dbReference type="PANTHER" id="PTHR34820">
    <property type="entry name" value="INNER MEMBRANE PROTEIN YEBZ"/>
    <property type="match status" value="1"/>
</dbReference>
<feature type="transmembrane region" description="Helical" evidence="9">
    <location>
        <begin position="156"/>
        <end position="175"/>
    </location>
</feature>
<organism evidence="12">
    <name type="scientific">freshwater metagenome</name>
    <dbReference type="NCBI Taxonomy" id="449393"/>
    <lineage>
        <taxon>unclassified sequences</taxon>
        <taxon>metagenomes</taxon>
        <taxon>ecological metagenomes</taxon>
    </lineage>
</organism>
<keyword evidence="2" id="KW-1003">Cell membrane</keyword>
<feature type="transmembrane region" description="Helical" evidence="9">
    <location>
        <begin position="330"/>
        <end position="348"/>
    </location>
</feature>
<dbReference type="InterPro" id="IPR032694">
    <property type="entry name" value="CopC/D"/>
</dbReference>
<evidence type="ECO:0000256" key="7">
    <source>
        <dbReference type="ARBA" id="ARBA00023008"/>
    </source>
</evidence>
<feature type="domain" description="CopC" evidence="10">
    <location>
        <begin position="31"/>
        <end position="126"/>
    </location>
</feature>
<dbReference type="GO" id="GO:0046688">
    <property type="term" value="P:response to copper ion"/>
    <property type="evidence" value="ECO:0007669"/>
    <property type="project" value="InterPro"/>
</dbReference>
<dbReference type="InterPro" id="IPR007348">
    <property type="entry name" value="CopC_dom"/>
</dbReference>
<evidence type="ECO:0000256" key="5">
    <source>
        <dbReference type="ARBA" id="ARBA00022729"/>
    </source>
</evidence>
<sequence>MNLQFLKRIGAGVVTALALFLVVTPSSASAHSILESSSPSASSVLAESPREVKLDFNEQVESHLGNIALFNEKQQSIEIGKLVRSASDVSIVTASLPSLKNGVYVVVWRVLSADGHPVSGAFPFEIGPSSSGTADVLLQKIVNGNATTSDLGNPLAAVRFIAFLAVIILLGVLSVTRKSEMITSSVVQRTARISTLALVVSSLGLMLLQGPYVSGRSWGALLDFSLLPDVITTRLGLWLLIRMMCGALWGTMLILAGSHNKNWWRRSAGVLALVTVLSFSASGHPSAASFSSVFVVVDAVHLLAISLWVGALLALTIVSRSVDIKEFARSFSRTATWAMPLTIFTGVVQGLHLSGGLSNIFDSEYGKLLAAKTIAVLVVVAFGTAARKKLADLESNSIASVIRKESAVVVLVVALTALMVAKAPQVTSDSLSTSFSTTLIQANIFTELQVEPAKVGPSQVHVILTPPGGALAPVLNVQVRLELQSRSIPPIPVTMVAVGPNHWIGVIQFPYAGKWTMEARVEPKKNQTLLFTTEVLVAN</sequence>
<keyword evidence="6 9" id="KW-1133">Transmembrane helix</keyword>
<reference evidence="12" key="1">
    <citation type="submission" date="2020-05" db="EMBL/GenBank/DDBJ databases">
        <authorList>
            <person name="Chiriac C."/>
            <person name="Salcher M."/>
            <person name="Ghai R."/>
            <person name="Kavagutti S V."/>
        </authorList>
    </citation>
    <scope>NUCLEOTIDE SEQUENCE</scope>
</reference>
<keyword evidence="4" id="KW-0479">Metal-binding</keyword>
<keyword evidence="5" id="KW-0732">Signal</keyword>
<evidence type="ECO:0000313" key="12">
    <source>
        <dbReference type="EMBL" id="CAB4595426.1"/>
    </source>
</evidence>
<evidence type="ECO:0000256" key="3">
    <source>
        <dbReference type="ARBA" id="ARBA00022692"/>
    </source>
</evidence>
<dbReference type="InterPro" id="IPR014755">
    <property type="entry name" value="Cu-Rt/internalin_Ig-like"/>
</dbReference>
<keyword evidence="3 9" id="KW-0812">Transmembrane</keyword>
<gene>
    <name evidence="12" type="ORF">UFOPK1808_00409</name>
</gene>
<feature type="transmembrane region" description="Helical" evidence="9">
    <location>
        <begin position="407"/>
        <end position="424"/>
    </location>
</feature>
<feature type="transmembrane region" description="Helical" evidence="9">
    <location>
        <begin position="299"/>
        <end position="318"/>
    </location>
</feature>
<keyword evidence="8 9" id="KW-0472">Membrane</keyword>
<feature type="transmembrane region" description="Helical" evidence="9">
    <location>
        <begin position="368"/>
        <end position="386"/>
    </location>
</feature>
<evidence type="ECO:0000256" key="9">
    <source>
        <dbReference type="SAM" id="Phobius"/>
    </source>
</evidence>
<dbReference type="GO" id="GO:0005886">
    <property type="term" value="C:plasma membrane"/>
    <property type="evidence" value="ECO:0007669"/>
    <property type="project" value="UniProtKB-SubCell"/>
</dbReference>
<dbReference type="InterPro" id="IPR014756">
    <property type="entry name" value="Ig_E-set"/>
</dbReference>
<protein>
    <submittedName>
        <fullName evidence="12">Unannotated protein</fullName>
    </submittedName>
</protein>
<dbReference type="Gene3D" id="2.60.40.1220">
    <property type="match status" value="1"/>
</dbReference>
<accession>A0A6J6G2J4</accession>
<dbReference type="GO" id="GO:0042597">
    <property type="term" value="C:periplasmic space"/>
    <property type="evidence" value="ECO:0007669"/>
    <property type="project" value="InterPro"/>
</dbReference>
<evidence type="ECO:0000256" key="2">
    <source>
        <dbReference type="ARBA" id="ARBA00022475"/>
    </source>
</evidence>
<dbReference type="Pfam" id="PF05425">
    <property type="entry name" value="CopD"/>
    <property type="match status" value="1"/>
</dbReference>
<evidence type="ECO:0000256" key="6">
    <source>
        <dbReference type="ARBA" id="ARBA00022989"/>
    </source>
</evidence>
<dbReference type="InterPro" id="IPR008457">
    <property type="entry name" value="Cu-R_CopD_dom"/>
</dbReference>
<feature type="transmembrane region" description="Helical" evidence="9">
    <location>
        <begin position="268"/>
        <end position="287"/>
    </location>
</feature>
<dbReference type="AlphaFoldDB" id="A0A6J6G2J4"/>
<proteinExistence type="predicted"/>
<dbReference type="GO" id="GO:0006825">
    <property type="term" value="P:copper ion transport"/>
    <property type="evidence" value="ECO:0007669"/>
    <property type="project" value="InterPro"/>
</dbReference>
<feature type="transmembrane region" description="Helical" evidence="9">
    <location>
        <begin position="235"/>
        <end position="256"/>
    </location>
</feature>
<evidence type="ECO:0000259" key="10">
    <source>
        <dbReference type="Pfam" id="PF04234"/>
    </source>
</evidence>
<name>A0A6J6G2J4_9ZZZZ</name>
<evidence type="ECO:0000256" key="4">
    <source>
        <dbReference type="ARBA" id="ARBA00022723"/>
    </source>
</evidence>